<reference evidence="10" key="4">
    <citation type="journal article" date="2015" name="G3 (Bethesda)">
        <title>Genome sequences of three phytopathogenic species of the Magnaporthaceae family of fungi.</title>
        <authorList>
            <person name="Okagaki L.H."/>
            <person name="Nunes C.C."/>
            <person name="Sailsbery J."/>
            <person name="Clay B."/>
            <person name="Brown D."/>
            <person name="John T."/>
            <person name="Oh Y."/>
            <person name="Young N."/>
            <person name="Fitzgerald M."/>
            <person name="Haas B.J."/>
            <person name="Zeng Q."/>
            <person name="Young S."/>
            <person name="Adiconis X."/>
            <person name="Fan L."/>
            <person name="Levin J.Z."/>
            <person name="Mitchell T.K."/>
            <person name="Okubara P.A."/>
            <person name="Farman M.L."/>
            <person name="Kohn L.M."/>
            <person name="Birren B."/>
            <person name="Ma L.-J."/>
            <person name="Dean R.A."/>
        </authorList>
    </citation>
    <scope>NUCLEOTIDE SEQUENCE</scope>
    <source>
        <strain evidence="10">ATCC 64411 / 73-15</strain>
    </source>
</reference>
<keyword evidence="5 7" id="KW-0472">Membrane</keyword>
<feature type="transmembrane region" description="Helical" evidence="7">
    <location>
        <begin position="66"/>
        <end position="88"/>
    </location>
</feature>
<evidence type="ECO:0000313" key="11">
    <source>
        <dbReference type="Proteomes" id="UP000011715"/>
    </source>
</evidence>
<keyword evidence="3 7" id="KW-0812">Transmembrane</keyword>
<reference evidence="9" key="3">
    <citation type="submission" date="2011-03" db="EMBL/GenBank/DDBJ databases">
        <title>Annotation of Magnaporthe poae ATCC 64411.</title>
        <authorList>
            <person name="Ma L.-J."/>
            <person name="Dead R."/>
            <person name="Young S.K."/>
            <person name="Zeng Q."/>
            <person name="Gargeya S."/>
            <person name="Fitzgerald M."/>
            <person name="Haas B."/>
            <person name="Abouelleil A."/>
            <person name="Alvarado L."/>
            <person name="Arachchi H.M."/>
            <person name="Berlin A."/>
            <person name="Brown A."/>
            <person name="Chapman S.B."/>
            <person name="Chen Z."/>
            <person name="Dunbar C."/>
            <person name="Freedman E."/>
            <person name="Gearin G."/>
            <person name="Gellesch M."/>
            <person name="Goldberg J."/>
            <person name="Griggs A."/>
            <person name="Gujja S."/>
            <person name="Heiman D."/>
            <person name="Howarth C."/>
            <person name="Larson L."/>
            <person name="Lui A."/>
            <person name="MacDonald P.J.P."/>
            <person name="Mehta T."/>
            <person name="Montmayeur A."/>
            <person name="Murphy C."/>
            <person name="Neiman D."/>
            <person name="Pearson M."/>
            <person name="Priest M."/>
            <person name="Roberts A."/>
            <person name="Saif S."/>
            <person name="Shea T."/>
            <person name="Shenoy N."/>
            <person name="Sisk P."/>
            <person name="Stolte C."/>
            <person name="Sykes S."/>
            <person name="Yandava C."/>
            <person name="Wortman J."/>
            <person name="Nusbaum C."/>
            <person name="Birren B."/>
        </authorList>
    </citation>
    <scope>NUCLEOTIDE SEQUENCE</scope>
    <source>
        <strain evidence="9">ATCC 64411</strain>
    </source>
</reference>
<feature type="compositionally biased region" description="Polar residues" evidence="6">
    <location>
        <begin position="280"/>
        <end position="296"/>
    </location>
</feature>
<dbReference type="OMA" id="AWWACGI"/>
<reference evidence="9" key="2">
    <citation type="submission" date="2010-05" db="EMBL/GenBank/DDBJ databases">
        <title>The Genome Sequence of Magnaporthe poae strain ATCC 64411.</title>
        <authorList>
            <consortium name="The Broad Institute Genome Sequencing Platform"/>
            <consortium name="Broad Institute Genome Sequencing Center for Infectious Disease"/>
            <person name="Ma L.-J."/>
            <person name="Dead R."/>
            <person name="Young S."/>
            <person name="Zeng Q."/>
            <person name="Koehrsen M."/>
            <person name="Alvarado L."/>
            <person name="Berlin A."/>
            <person name="Chapman S.B."/>
            <person name="Chen Z."/>
            <person name="Freedman E."/>
            <person name="Gellesch M."/>
            <person name="Goldberg J."/>
            <person name="Griggs A."/>
            <person name="Gujja S."/>
            <person name="Heilman E.R."/>
            <person name="Heiman D."/>
            <person name="Hepburn T."/>
            <person name="Howarth C."/>
            <person name="Jen D."/>
            <person name="Larson L."/>
            <person name="Mehta T."/>
            <person name="Neiman D."/>
            <person name="Pearson M."/>
            <person name="Roberts A."/>
            <person name="Saif S."/>
            <person name="Shea T."/>
            <person name="Shenoy N."/>
            <person name="Sisk P."/>
            <person name="Stolte C."/>
            <person name="Sykes S."/>
            <person name="Walk T."/>
            <person name="White J."/>
            <person name="Yandava C."/>
            <person name="Haas B."/>
            <person name="Nusbaum C."/>
            <person name="Birren B."/>
        </authorList>
    </citation>
    <scope>NUCLEOTIDE SEQUENCE</scope>
    <source>
        <strain evidence="9">ATCC 64411</strain>
    </source>
</reference>
<feature type="transmembrane region" description="Helical" evidence="7">
    <location>
        <begin position="506"/>
        <end position="526"/>
    </location>
</feature>
<dbReference type="InterPro" id="IPR020846">
    <property type="entry name" value="MFS_dom"/>
</dbReference>
<comment type="subcellular location">
    <subcellularLocation>
        <location evidence="1">Membrane</location>
        <topology evidence="1">Multi-pass membrane protein</topology>
    </subcellularLocation>
</comment>
<feature type="transmembrane region" description="Helical" evidence="7">
    <location>
        <begin position="318"/>
        <end position="338"/>
    </location>
</feature>
<proteinExistence type="predicted"/>
<dbReference type="EnsemblFungi" id="MAPG_05211T0">
    <property type="protein sequence ID" value="MAPG_05211T0"/>
    <property type="gene ID" value="MAPG_05211"/>
</dbReference>
<feature type="transmembrane region" description="Helical" evidence="7">
    <location>
        <begin position="100"/>
        <end position="119"/>
    </location>
</feature>
<feature type="transmembrane region" description="Helical" evidence="7">
    <location>
        <begin position="367"/>
        <end position="393"/>
    </location>
</feature>
<organism evidence="10 11">
    <name type="scientific">Magnaporthiopsis poae (strain ATCC 64411 / 73-15)</name>
    <name type="common">Kentucky bluegrass fungus</name>
    <name type="synonym">Magnaporthe poae</name>
    <dbReference type="NCBI Taxonomy" id="644358"/>
    <lineage>
        <taxon>Eukaryota</taxon>
        <taxon>Fungi</taxon>
        <taxon>Dikarya</taxon>
        <taxon>Ascomycota</taxon>
        <taxon>Pezizomycotina</taxon>
        <taxon>Sordariomycetes</taxon>
        <taxon>Sordariomycetidae</taxon>
        <taxon>Magnaporthales</taxon>
        <taxon>Magnaporthaceae</taxon>
        <taxon>Magnaporthiopsis</taxon>
    </lineage>
</organism>
<dbReference type="EMBL" id="GL876969">
    <property type="protein sequence ID" value="KLU86194.1"/>
    <property type="molecule type" value="Genomic_DNA"/>
</dbReference>
<dbReference type="SUPFAM" id="SSF103473">
    <property type="entry name" value="MFS general substrate transporter"/>
    <property type="match status" value="1"/>
</dbReference>
<feature type="region of interest" description="Disordered" evidence="6">
    <location>
        <begin position="1"/>
        <end position="22"/>
    </location>
</feature>
<feature type="transmembrane region" description="Helical" evidence="7">
    <location>
        <begin position="29"/>
        <end position="51"/>
    </location>
</feature>
<evidence type="ECO:0000256" key="2">
    <source>
        <dbReference type="ARBA" id="ARBA00022448"/>
    </source>
</evidence>
<dbReference type="Pfam" id="PF07690">
    <property type="entry name" value="MFS_1"/>
    <property type="match status" value="1"/>
</dbReference>
<evidence type="ECO:0000313" key="9">
    <source>
        <dbReference type="EMBL" id="KLU86194.1"/>
    </source>
</evidence>
<dbReference type="GO" id="GO:0022857">
    <property type="term" value="F:transmembrane transporter activity"/>
    <property type="evidence" value="ECO:0007669"/>
    <property type="project" value="InterPro"/>
</dbReference>
<dbReference type="InterPro" id="IPR036259">
    <property type="entry name" value="MFS_trans_sf"/>
</dbReference>
<reference evidence="11" key="1">
    <citation type="submission" date="2010-05" db="EMBL/GenBank/DDBJ databases">
        <title>The genome sequence of Magnaporthe poae strain ATCC 64411.</title>
        <authorList>
            <person name="Ma L.-J."/>
            <person name="Dead R."/>
            <person name="Young S."/>
            <person name="Zeng Q."/>
            <person name="Koehrsen M."/>
            <person name="Alvarado L."/>
            <person name="Berlin A."/>
            <person name="Chapman S.B."/>
            <person name="Chen Z."/>
            <person name="Freedman E."/>
            <person name="Gellesch M."/>
            <person name="Goldberg J."/>
            <person name="Griggs A."/>
            <person name="Gujja S."/>
            <person name="Heilman E.R."/>
            <person name="Heiman D."/>
            <person name="Hepburn T."/>
            <person name="Howarth C."/>
            <person name="Jen D."/>
            <person name="Larson L."/>
            <person name="Mehta T."/>
            <person name="Neiman D."/>
            <person name="Pearson M."/>
            <person name="Roberts A."/>
            <person name="Saif S."/>
            <person name="Shea T."/>
            <person name="Shenoy N."/>
            <person name="Sisk P."/>
            <person name="Stolte C."/>
            <person name="Sykes S."/>
            <person name="Walk T."/>
            <person name="White J."/>
            <person name="Yandava C."/>
            <person name="Haas B."/>
            <person name="Nusbaum C."/>
            <person name="Birren B."/>
        </authorList>
    </citation>
    <scope>NUCLEOTIDE SEQUENCE [LARGE SCALE GENOMIC DNA]</scope>
    <source>
        <strain evidence="11">ATCC 64411 / 73-15</strain>
    </source>
</reference>
<feature type="region of interest" description="Disordered" evidence="6">
    <location>
        <begin position="532"/>
        <end position="565"/>
    </location>
</feature>
<dbReference type="CDD" id="cd17330">
    <property type="entry name" value="MFS_SLC46_TetA_like"/>
    <property type="match status" value="1"/>
</dbReference>
<dbReference type="EMBL" id="ADBL01001230">
    <property type="status" value="NOT_ANNOTATED_CDS"/>
    <property type="molecule type" value="Genomic_DNA"/>
</dbReference>
<keyword evidence="11" id="KW-1185">Reference proteome</keyword>
<dbReference type="VEuPathDB" id="FungiDB:MAPG_05211"/>
<protein>
    <recommendedName>
        <fullName evidence="8">Major facilitator superfamily (MFS) profile domain-containing protein</fullName>
    </recommendedName>
</protein>
<evidence type="ECO:0000256" key="4">
    <source>
        <dbReference type="ARBA" id="ARBA00022989"/>
    </source>
</evidence>
<dbReference type="PANTHER" id="PTHR23504">
    <property type="entry name" value="MAJOR FACILITATOR SUPERFAMILY DOMAIN-CONTAINING PROTEIN 10"/>
    <property type="match status" value="1"/>
</dbReference>
<feature type="transmembrane region" description="Helical" evidence="7">
    <location>
        <begin position="158"/>
        <end position="180"/>
    </location>
</feature>
<accession>A0A0C4DYT2</accession>
<dbReference type="InterPro" id="IPR011701">
    <property type="entry name" value="MFS"/>
</dbReference>
<evidence type="ECO:0000256" key="7">
    <source>
        <dbReference type="SAM" id="Phobius"/>
    </source>
</evidence>
<evidence type="ECO:0000256" key="6">
    <source>
        <dbReference type="SAM" id="MobiDB-lite"/>
    </source>
</evidence>
<dbReference type="AlphaFoldDB" id="A0A0C4DYT2"/>
<dbReference type="PANTHER" id="PTHR23504:SF15">
    <property type="entry name" value="MAJOR FACILITATOR SUPERFAMILY (MFS) PROFILE DOMAIN-CONTAINING PROTEIN"/>
    <property type="match status" value="1"/>
</dbReference>
<evidence type="ECO:0000256" key="1">
    <source>
        <dbReference type="ARBA" id="ARBA00004141"/>
    </source>
</evidence>
<feature type="transmembrane region" description="Helical" evidence="7">
    <location>
        <begin position="467"/>
        <end position="486"/>
    </location>
</feature>
<reference evidence="10" key="5">
    <citation type="submission" date="2015-06" db="UniProtKB">
        <authorList>
            <consortium name="EnsemblFungi"/>
        </authorList>
    </citation>
    <scope>IDENTIFICATION</scope>
    <source>
        <strain evidence="10">ATCC 64411</strain>
    </source>
</reference>
<dbReference type="PROSITE" id="PS50850">
    <property type="entry name" value="MFS"/>
    <property type="match status" value="1"/>
</dbReference>
<dbReference type="eggNOG" id="KOG2615">
    <property type="taxonomic scope" value="Eukaryota"/>
</dbReference>
<evidence type="ECO:0000313" key="10">
    <source>
        <dbReference type="EnsemblFungi" id="MAPG_05211T0"/>
    </source>
</evidence>
<evidence type="ECO:0000259" key="8">
    <source>
        <dbReference type="PROSITE" id="PS50850"/>
    </source>
</evidence>
<evidence type="ECO:0000256" key="5">
    <source>
        <dbReference type="ARBA" id="ARBA00023136"/>
    </source>
</evidence>
<dbReference type="OrthoDB" id="10262656at2759"/>
<dbReference type="GO" id="GO:0016020">
    <property type="term" value="C:membrane"/>
    <property type="evidence" value="ECO:0007669"/>
    <property type="project" value="UniProtKB-SubCell"/>
</dbReference>
<dbReference type="Proteomes" id="UP000011715">
    <property type="component" value="Unassembled WGS sequence"/>
</dbReference>
<dbReference type="Gene3D" id="1.20.1250.20">
    <property type="entry name" value="MFS general substrate transporter like domains"/>
    <property type="match status" value="1"/>
</dbReference>
<keyword evidence="2" id="KW-0813">Transport</keyword>
<name>A0A0C4DYT2_MAGP6</name>
<gene>
    <name evidence="9" type="ORF">MAPG_05211</name>
</gene>
<feature type="transmembrane region" description="Helical" evidence="7">
    <location>
        <begin position="405"/>
        <end position="424"/>
    </location>
</feature>
<feature type="domain" description="Major facilitator superfamily (MFS) profile" evidence="8">
    <location>
        <begin position="28"/>
        <end position="530"/>
    </location>
</feature>
<feature type="transmembrane region" description="Helical" evidence="7">
    <location>
        <begin position="125"/>
        <end position="146"/>
    </location>
</feature>
<sequence length="565" mass="61675">MSRRSGGPLGRGAASSRRRNLPPFPTRQMTVLAMCRICEPIAFMGIFPYIYKMVEGFHVTNDQSQIAFYAGMVTSAFTLAEFATGVFWGRLSDKIGRKPVLLTGLAGTALSVLIFGFSTNLYMALFARALGGLLNGNIGVLQTTVAELVEVKEHQPRAYTIMPIVWCLGSIIGPIIGGVLAEPCRTLPSLFPRGTIWDKFPYLLPNLFSALAVFCGVIIGLLFLEETHEEKRFNRDRGLELGKDLLSLLPWNSERRVQLPIAKGDCQPLLVDTPEFLPGYQSTESSPKLKPTSSSRGGLPKALDMPLPRVRGPSHNRVFTRTVMLNIISYGILAFHTMTYDQLLPVFLSTEPQNMPTHLPFQFADGFGYTTSTVGIIMSVQGGYAMLSTMVIFPWAVRKVGPLRLFQFLALTYFMLYLLTPYIVLLPKGSYLRGAGIFVAIVWKCTYSTMAYPSNAILLTNAAPTSLSLGIINGVAASTASLSRAFGPTISGWLYAAGLKAGYSGLPWWCSGLVTIVGAVISLLITEVPGRMDEKKPSDGDLESGPLLVNDDDNDDVKPQSLLDV</sequence>
<keyword evidence="4 7" id="KW-1133">Transmembrane helix</keyword>
<evidence type="ECO:0000256" key="3">
    <source>
        <dbReference type="ARBA" id="ARBA00022692"/>
    </source>
</evidence>
<feature type="region of interest" description="Disordered" evidence="6">
    <location>
        <begin position="279"/>
        <end position="306"/>
    </location>
</feature>
<feature type="transmembrane region" description="Helical" evidence="7">
    <location>
        <begin position="200"/>
        <end position="224"/>
    </location>
</feature>